<keyword evidence="1" id="KW-0812">Transmembrane</keyword>
<keyword evidence="1" id="KW-1133">Transmembrane helix</keyword>
<accession>K6ZLY0</accession>
<organism evidence="2 3">
    <name type="scientific">Brumicola pallidula DSM 14239 = ACAM 615</name>
    <dbReference type="NCBI Taxonomy" id="1121922"/>
    <lineage>
        <taxon>Bacteria</taxon>
        <taxon>Pseudomonadati</taxon>
        <taxon>Pseudomonadota</taxon>
        <taxon>Gammaproteobacteria</taxon>
        <taxon>Alteromonadales</taxon>
        <taxon>Alteromonadaceae</taxon>
        <taxon>Brumicola</taxon>
    </lineage>
</organism>
<dbReference type="Proteomes" id="UP000006251">
    <property type="component" value="Unassembled WGS sequence"/>
</dbReference>
<gene>
    <name evidence="2" type="ORF">GPAL_3032</name>
</gene>
<sequence>MLLFGLGLGLIIGASGEQPPMTLALSLIWTAAFPLIFIGYLIRKTFQKIEL</sequence>
<comment type="caution">
    <text evidence="2">The sequence shown here is derived from an EMBL/GenBank/DDBJ whole genome shotgun (WGS) entry which is preliminary data.</text>
</comment>
<evidence type="ECO:0000313" key="3">
    <source>
        <dbReference type="Proteomes" id="UP000006251"/>
    </source>
</evidence>
<keyword evidence="1" id="KW-0472">Membrane</keyword>
<keyword evidence="3" id="KW-1185">Reference proteome</keyword>
<name>K6ZLY0_9ALTE</name>
<reference evidence="3" key="1">
    <citation type="journal article" date="2014" name="Environ. Microbiol.">
        <title>Comparative genomics of the marine bacterial genus Glaciecola reveals the high degree of genomic diversity and genomic characteristic for cold adaptation.</title>
        <authorList>
            <person name="Qin Q.L."/>
            <person name="Xie B.B."/>
            <person name="Yu Y."/>
            <person name="Shu Y.L."/>
            <person name="Rong J.C."/>
            <person name="Zhang Y.J."/>
            <person name="Zhao D.L."/>
            <person name="Chen X.L."/>
            <person name="Zhang X.Y."/>
            <person name="Chen B."/>
            <person name="Zhou B.C."/>
            <person name="Zhang Y.Z."/>
        </authorList>
    </citation>
    <scope>NUCLEOTIDE SEQUENCE [LARGE SCALE GENOMIC DNA]</scope>
    <source>
        <strain evidence="3">ACAM 615</strain>
    </source>
</reference>
<evidence type="ECO:0000313" key="2">
    <source>
        <dbReference type="EMBL" id="GAC29883.1"/>
    </source>
</evidence>
<feature type="transmembrane region" description="Helical" evidence="1">
    <location>
        <begin position="26"/>
        <end position="42"/>
    </location>
</feature>
<dbReference type="AlphaFoldDB" id="K6ZLY0"/>
<proteinExistence type="predicted"/>
<dbReference type="EMBL" id="BAEQ01000050">
    <property type="protein sequence ID" value="GAC29883.1"/>
    <property type="molecule type" value="Genomic_DNA"/>
</dbReference>
<protein>
    <submittedName>
        <fullName evidence="2">Uncharacterized protein</fullName>
    </submittedName>
</protein>
<evidence type="ECO:0000256" key="1">
    <source>
        <dbReference type="SAM" id="Phobius"/>
    </source>
</evidence>